<sequence>MFLVENCFHWIGFHIVEYLLNQGYTVTGNDEINTDGKEHLSMFFSRNENFTHVEQQSNETVYDMRIMPSETELTLHKESTSTIYLPLLFGKWMPMNHNGMYFRRKFITFDSEEFLEKAVYIGDFLKIFHQCIRASNLPPVIKVKTGGADVPDDRKVENSVFIRNNRPVTDRLKIVQNHYKKFSELYESNENV</sequence>
<evidence type="ECO:0000313" key="2">
    <source>
        <dbReference type="Proteomes" id="UP001500866"/>
    </source>
</evidence>
<organism evidence="1 2">
    <name type="scientific">Virgibacillus siamensis</name>
    <dbReference type="NCBI Taxonomy" id="480071"/>
    <lineage>
        <taxon>Bacteria</taxon>
        <taxon>Bacillati</taxon>
        <taxon>Bacillota</taxon>
        <taxon>Bacilli</taxon>
        <taxon>Bacillales</taxon>
        <taxon>Bacillaceae</taxon>
        <taxon>Virgibacillus</taxon>
    </lineage>
</organism>
<keyword evidence="2" id="KW-1185">Reference proteome</keyword>
<name>A0ABN1FLQ0_9BACI</name>
<dbReference type="RefSeq" id="WP_343810270.1">
    <property type="nucleotide sequence ID" value="NZ_BAAADS010000003.1"/>
</dbReference>
<gene>
    <name evidence="1" type="ORF">GCM10009001_06520</name>
</gene>
<comment type="caution">
    <text evidence="1">The sequence shown here is derived from an EMBL/GenBank/DDBJ whole genome shotgun (WGS) entry which is preliminary data.</text>
</comment>
<dbReference type="Proteomes" id="UP001500866">
    <property type="component" value="Unassembled WGS sequence"/>
</dbReference>
<evidence type="ECO:0000313" key="1">
    <source>
        <dbReference type="EMBL" id="GAA0593105.1"/>
    </source>
</evidence>
<reference evidence="1 2" key="1">
    <citation type="journal article" date="2019" name="Int. J. Syst. Evol. Microbiol.">
        <title>The Global Catalogue of Microorganisms (GCM) 10K type strain sequencing project: providing services to taxonomists for standard genome sequencing and annotation.</title>
        <authorList>
            <consortium name="The Broad Institute Genomics Platform"/>
            <consortium name="The Broad Institute Genome Sequencing Center for Infectious Disease"/>
            <person name="Wu L."/>
            <person name="Ma J."/>
        </authorList>
    </citation>
    <scope>NUCLEOTIDE SEQUENCE [LARGE SCALE GENOMIC DNA]</scope>
    <source>
        <strain evidence="1 2">JCM 15395</strain>
    </source>
</reference>
<accession>A0ABN1FLQ0</accession>
<proteinExistence type="predicted"/>
<protein>
    <submittedName>
        <fullName evidence="1">Uncharacterized protein</fullName>
    </submittedName>
</protein>
<dbReference type="EMBL" id="BAAADS010000003">
    <property type="protein sequence ID" value="GAA0593105.1"/>
    <property type="molecule type" value="Genomic_DNA"/>
</dbReference>